<dbReference type="Gene3D" id="3.40.50.720">
    <property type="entry name" value="NAD(P)-binding Rossmann-like Domain"/>
    <property type="match status" value="2"/>
</dbReference>
<name>A0A317ZYM5_9MICO</name>
<sequence length="332" mass="34738">MVTTPLNVLVTDRILSRFEAELTRGDDTARWTIAAHRSPERILAELPHTDVLVCSAMTPEMAAAGRNLRLVQVTGAGFDKIPLADLAPGVAVANTFHHGRPIAEHVIMVSLMLNRHVLAADAQMRAGRWLTVATDPDVAFHGVLAGRSVGVLGLGGIGQEVARLAGALGMTVQAIRRNPHGAVPADLDLAWVGGLAELPRLMSTSDIVVVTIPLSDDTRGVVDAAALAEMRPTAILVNVARGAVVDEDALFAALSAGSIAGAGIDVWWGAPTGADAPPAARRFAALDNVVLTPHHSGHARTTFELRAADIAANVRNLAEAKPLINQVRAPLA</sequence>
<keyword evidence="1" id="KW-0560">Oxidoreductase</keyword>
<dbReference type="InterPro" id="IPR006140">
    <property type="entry name" value="D-isomer_DH_NAD-bd"/>
</dbReference>
<dbReference type="InterPro" id="IPR036291">
    <property type="entry name" value="NAD(P)-bd_dom_sf"/>
</dbReference>
<dbReference type="PANTHER" id="PTHR10996:SF178">
    <property type="entry name" value="2-HYDROXYACID DEHYDROGENASE YGL185C-RELATED"/>
    <property type="match status" value="1"/>
</dbReference>
<evidence type="ECO:0000259" key="3">
    <source>
        <dbReference type="Pfam" id="PF02826"/>
    </source>
</evidence>
<protein>
    <submittedName>
        <fullName evidence="4">Hydroxyacid dehydrogenase</fullName>
    </submittedName>
</protein>
<evidence type="ECO:0000313" key="5">
    <source>
        <dbReference type="Proteomes" id="UP000246722"/>
    </source>
</evidence>
<proteinExistence type="predicted"/>
<dbReference type="InterPro" id="IPR050223">
    <property type="entry name" value="D-isomer_2-hydroxyacid_DH"/>
</dbReference>
<keyword evidence="5" id="KW-1185">Reference proteome</keyword>
<dbReference type="OrthoDB" id="4324715at2"/>
<dbReference type="AlphaFoldDB" id="A0A317ZYM5"/>
<dbReference type="InterPro" id="IPR029753">
    <property type="entry name" value="D-isomer_DH_CS"/>
</dbReference>
<evidence type="ECO:0000256" key="2">
    <source>
        <dbReference type="ARBA" id="ARBA00023027"/>
    </source>
</evidence>
<accession>A0A317ZYM5</accession>
<dbReference type="GO" id="GO:0030267">
    <property type="term" value="F:glyoxylate reductase (NADPH) activity"/>
    <property type="evidence" value="ECO:0007669"/>
    <property type="project" value="TreeGrafter"/>
</dbReference>
<dbReference type="GO" id="GO:0005829">
    <property type="term" value="C:cytosol"/>
    <property type="evidence" value="ECO:0007669"/>
    <property type="project" value="TreeGrafter"/>
</dbReference>
<dbReference type="GO" id="GO:0016618">
    <property type="term" value="F:hydroxypyruvate reductase [NAD(P)H] activity"/>
    <property type="evidence" value="ECO:0007669"/>
    <property type="project" value="TreeGrafter"/>
</dbReference>
<dbReference type="CDD" id="cd12165">
    <property type="entry name" value="2-Hacid_dh_6"/>
    <property type="match status" value="1"/>
</dbReference>
<comment type="caution">
    <text evidence="4">The sequence shown here is derived from an EMBL/GenBank/DDBJ whole genome shotgun (WGS) entry which is preliminary data.</text>
</comment>
<evidence type="ECO:0000313" key="4">
    <source>
        <dbReference type="EMBL" id="PXA72429.1"/>
    </source>
</evidence>
<dbReference type="PROSITE" id="PS00671">
    <property type="entry name" value="D_2_HYDROXYACID_DH_3"/>
    <property type="match status" value="1"/>
</dbReference>
<feature type="domain" description="D-isomer specific 2-hydroxyacid dehydrogenase NAD-binding" evidence="3">
    <location>
        <begin position="108"/>
        <end position="295"/>
    </location>
</feature>
<dbReference type="SUPFAM" id="SSF51735">
    <property type="entry name" value="NAD(P)-binding Rossmann-fold domains"/>
    <property type="match status" value="1"/>
</dbReference>
<dbReference type="Pfam" id="PF02826">
    <property type="entry name" value="2-Hacid_dh_C"/>
    <property type="match status" value="1"/>
</dbReference>
<dbReference type="SUPFAM" id="SSF52283">
    <property type="entry name" value="Formate/glycerate dehydrogenase catalytic domain-like"/>
    <property type="match status" value="1"/>
</dbReference>
<reference evidence="4 5" key="1">
    <citation type="submission" date="2018-05" db="EMBL/GenBank/DDBJ databases">
        <title>Genetic diversity of glacier-inhabiting Cryobacterium bacteria in China and description of Cryobacterium mengkeensis sp. nov. and Arthrobacter glacialis sp. nov.</title>
        <authorList>
            <person name="Liu Q."/>
            <person name="Xin Y.-H."/>
        </authorList>
    </citation>
    <scope>NUCLEOTIDE SEQUENCE [LARGE SCALE GENOMIC DNA]</scope>
    <source>
        <strain evidence="4 5">SK-1</strain>
    </source>
</reference>
<dbReference type="Proteomes" id="UP000246722">
    <property type="component" value="Unassembled WGS sequence"/>
</dbReference>
<organism evidence="4 5">
    <name type="scientific">Cryobacterium arcticum</name>
    <dbReference type="NCBI Taxonomy" id="670052"/>
    <lineage>
        <taxon>Bacteria</taxon>
        <taxon>Bacillati</taxon>
        <taxon>Actinomycetota</taxon>
        <taxon>Actinomycetes</taxon>
        <taxon>Micrococcales</taxon>
        <taxon>Microbacteriaceae</taxon>
        <taxon>Cryobacterium</taxon>
    </lineage>
</organism>
<keyword evidence="2" id="KW-0520">NAD</keyword>
<dbReference type="GO" id="GO:0051287">
    <property type="term" value="F:NAD binding"/>
    <property type="evidence" value="ECO:0007669"/>
    <property type="project" value="InterPro"/>
</dbReference>
<dbReference type="EMBL" id="QHLY01000005">
    <property type="protein sequence ID" value="PXA72429.1"/>
    <property type="molecule type" value="Genomic_DNA"/>
</dbReference>
<dbReference type="PANTHER" id="PTHR10996">
    <property type="entry name" value="2-HYDROXYACID DEHYDROGENASE-RELATED"/>
    <property type="match status" value="1"/>
</dbReference>
<evidence type="ECO:0000256" key="1">
    <source>
        <dbReference type="ARBA" id="ARBA00023002"/>
    </source>
</evidence>
<gene>
    <name evidence="4" type="ORF">CTB96_05000</name>
</gene>